<feature type="compositionally biased region" description="Low complexity" evidence="10">
    <location>
        <begin position="375"/>
        <end position="384"/>
    </location>
</feature>
<evidence type="ECO:0000259" key="11">
    <source>
        <dbReference type="PROSITE" id="PS50157"/>
    </source>
</evidence>
<dbReference type="Ensembl" id="ENSSDAT00000004266.1">
    <property type="protein sequence ID" value="ENSSDAP00000003700.1"/>
    <property type="gene ID" value="ENSSDAG00000003461.1"/>
</dbReference>
<keyword evidence="2" id="KW-0479">Metal-binding</keyword>
<dbReference type="InterPro" id="IPR001909">
    <property type="entry name" value="KRAB"/>
</dbReference>
<dbReference type="Gene3D" id="3.30.160.60">
    <property type="entry name" value="Classic Zinc Finger"/>
    <property type="match status" value="6"/>
</dbReference>
<dbReference type="SUPFAM" id="SSF109640">
    <property type="entry name" value="KRAB domain (Kruppel-associated box)"/>
    <property type="match status" value="1"/>
</dbReference>
<evidence type="ECO:0000256" key="1">
    <source>
        <dbReference type="ARBA" id="ARBA00004123"/>
    </source>
</evidence>
<feature type="region of interest" description="Disordered" evidence="10">
    <location>
        <begin position="129"/>
        <end position="190"/>
    </location>
</feature>
<protein>
    <recommendedName>
        <fullName evidence="15">Zinc finger protein 57 homolog</fullName>
    </recommendedName>
</protein>
<dbReference type="GO" id="GO:0000981">
    <property type="term" value="F:DNA-binding transcription factor activity, RNA polymerase II-specific"/>
    <property type="evidence" value="ECO:0007669"/>
    <property type="project" value="TreeGrafter"/>
</dbReference>
<dbReference type="Pfam" id="PF01352">
    <property type="entry name" value="KRAB"/>
    <property type="match status" value="1"/>
</dbReference>
<dbReference type="PANTHER" id="PTHR24381:SF447">
    <property type="entry name" value="ZINC FINGER PROTEIN OZF-LIKE"/>
    <property type="match status" value="1"/>
</dbReference>
<keyword evidence="4 9" id="KW-0863">Zinc-finger</keyword>
<feature type="domain" description="C2H2-type" evidence="11">
    <location>
        <begin position="260"/>
        <end position="287"/>
    </location>
</feature>
<evidence type="ECO:0000256" key="8">
    <source>
        <dbReference type="ARBA" id="ARBA00023242"/>
    </source>
</evidence>
<dbReference type="SUPFAM" id="SSF57667">
    <property type="entry name" value="beta-beta-alpha zinc fingers"/>
    <property type="match status" value="4"/>
</dbReference>
<dbReference type="SMART" id="SM00355">
    <property type="entry name" value="ZnF_C2H2"/>
    <property type="match status" value="7"/>
</dbReference>
<dbReference type="Pfam" id="PF00096">
    <property type="entry name" value="zf-C2H2"/>
    <property type="match status" value="5"/>
</dbReference>
<feature type="domain" description="C2H2-type" evidence="11">
    <location>
        <begin position="232"/>
        <end position="259"/>
    </location>
</feature>
<reference evidence="13" key="2">
    <citation type="submission" date="2025-09" db="UniProtKB">
        <authorList>
            <consortium name="Ensembl"/>
        </authorList>
    </citation>
    <scope>IDENTIFICATION</scope>
</reference>
<evidence type="ECO:0000256" key="2">
    <source>
        <dbReference type="ARBA" id="ARBA00022723"/>
    </source>
</evidence>
<dbReference type="Gene3D" id="6.10.140.140">
    <property type="match status" value="1"/>
</dbReference>
<dbReference type="Proteomes" id="UP000694422">
    <property type="component" value="Unplaced"/>
</dbReference>
<dbReference type="PROSITE" id="PS50157">
    <property type="entry name" value="ZINC_FINGER_C2H2_2"/>
    <property type="match status" value="7"/>
</dbReference>
<feature type="compositionally biased region" description="Basic and acidic residues" evidence="10">
    <location>
        <begin position="129"/>
        <end position="143"/>
    </location>
</feature>
<dbReference type="InterPro" id="IPR013087">
    <property type="entry name" value="Znf_C2H2_type"/>
</dbReference>
<evidence type="ECO:0000256" key="9">
    <source>
        <dbReference type="PROSITE-ProRule" id="PRU00042"/>
    </source>
</evidence>
<feature type="domain" description="C2H2-type" evidence="11">
    <location>
        <begin position="288"/>
        <end position="315"/>
    </location>
</feature>
<keyword evidence="5" id="KW-0862">Zinc</keyword>
<dbReference type="InterPro" id="IPR036236">
    <property type="entry name" value="Znf_C2H2_sf"/>
</dbReference>
<keyword evidence="6" id="KW-0805">Transcription regulation</keyword>
<evidence type="ECO:0000313" key="13">
    <source>
        <dbReference type="Ensembl" id="ENSSDAP00000003700.1"/>
    </source>
</evidence>
<name>A0A8C9P206_SPEDA</name>
<evidence type="ECO:0000256" key="6">
    <source>
        <dbReference type="ARBA" id="ARBA00023015"/>
    </source>
</evidence>
<dbReference type="GO" id="GO:0000977">
    <property type="term" value="F:RNA polymerase II transcription regulatory region sequence-specific DNA binding"/>
    <property type="evidence" value="ECO:0007669"/>
    <property type="project" value="TreeGrafter"/>
</dbReference>
<dbReference type="PROSITE" id="PS50805">
    <property type="entry name" value="KRAB"/>
    <property type="match status" value="1"/>
</dbReference>
<feature type="domain" description="C2H2-type" evidence="11">
    <location>
        <begin position="453"/>
        <end position="480"/>
    </location>
</feature>
<organism evidence="13 14">
    <name type="scientific">Spermophilus dauricus</name>
    <name type="common">Daurian ground squirrel</name>
    <dbReference type="NCBI Taxonomy" id="99837"/>
    <lineage>
        <taxon>Eukaryota</taxon>
        <taxon>Metazoa</taxon>
        <taxon>Chordata</taxon>
        <taxon>Craniata</taxon>
        <taxon>Vertebrata</taxon>
        <taxon>Euteleostomi</taxon>
        <taxon>Mammalia</taxon>
        <taxon>Eutheria</taxon>
        <taxon>Euarchontoglires</taxon>
        <taxon>Glires</taxon>
        <taxon>Rodentia</taxon>
        <taxon>Sciuromorpha</taxon>
        <taxon>Sciuridae</taxon>
        <taxon>Xerinae</taxon>
        <taxon>Marmotini</taxon>
        <taxon>Spermophilus</taxon>
    </lineage>
</organism>
<feature type="domain" description="KRAB" evidence="12">
    <location>
        <begin position="75"/>
        <end position="147"/>
    </location>
</feature>
<evidence type="ECO:0000313" key="14">
    <source>
        <dbReference type="Proteomes" id="UP000694422"/>
    </source>
</evidence>
<evidence type="ECO:0000256" key="3">
    <source>
        <dbReference type="ARBA" id="ARBA00022737"/>
    </source>
</evidence>
<keyword evidence="8" id="KW-0539">Nucleus</keyword>
<comment type="subcellular location">
    <subcellularLocation>
        <location evidence="1">Nucleus</location>
    </subcellularLocation>
</comment>
<dbReference type="PROSITE" id="PS00028">
    <property type="entry name" value="ZINC_FINGER_C2H2_1"/>
    <property type="match status" value="6"/>
</dbReference>
<feature type="domain" description="C2H2-type" evidence="11">
    <location>
        <begin position="425"/>
        <end position="452"/>
    </location>
</feature>
<dbReference type="SMART" id="SM00349">
    <property type="entry name" value="KRAB"/>
    <property type="match status" value="1"/>
</dbReference>
<feature type="region of interest" description="Disordered" evidence="10">
    <location>
        <begin position="1"/>
        <end position="20"/>
    </location>
</feature>
<evidence type="ECO:0000256" key="10">
    <source>
        <dbReference type="SAM" id="MobiDB-lite"/>
    </source>
</evidence>
<dbReference type="FunFam" id="3.30.160.60:FF:000671">
    <property type="entry name" value="Zinc finger protein 26"/>
    <property type="match status" value="1"/>
</dbReference>
<reference evidence="13" key="1">
    <citation type="submission" date="2025-08" db="UniProtKB">
        <authorList>
            <consortium name="Ensembl"/>
        </authorList>
    </citation>
    <scope>IDENTIFICATION</scope>
</reference>
<feature type="domain" description="C2H2-type" evidence="11">
    <location>
        <begin position="200"/>
        <end position="231"/>
    </location>
</feature>
<feature type="region of interest" description="Disordered" evidence="10">
    <location>
        <begin position="363"/>
        <end position="384"/>
    </location>
</feature>
<evidence type="ECO:0008006" key="15">
    <source>
        <dbReference type="Google" id="ProtNLM"/>
    </source>
</evidence>
<feature type="domain" description="C2H2-type" evidence="11">
    <location>
        <begin position="397"/>
        <end position="424"/>
    </location>
</feature>
<dbReference type="PANTHER" id="PTHR24381">
    <property type="entry name" value="ZINC FINGER PROTEIN"/>
    <property type="match status" value="1"/>
</dbReference>
<dbReference type="GO" id="GO:0008270">
    <property type="term" value="F:zinc ion binding"/>
    <property type="evidence" value="ECO:0007669"/>
    <property type="project" value="UniProtKB-KW"/>
</dbReference>
<keyword evidence="14" id="KW-1185">Reference proteome</keyword>
<feature type="compositionally biased region" description="Polar residues" evidence="10">
    <location>
        <begin position="364"/>
        <end position="374"/>
    </location>
</feature>
<proteinExistence type="predicted"/>
<dbReference type="InterPro" id="IPR036051">
    <property type="entry name" value="KRAB_dom_sf"/>
</dbReference>
<evidence type="ECO:0000256" key="5">
    <source>
        <dbReference type="ARBA" id="ARBA00022833"/>
    </source>
</evidence>
<keyword evidence="7" id="KW-0804">Transcription</keyword>
<accession>A0A8C9P206</accession>
<keyword evidence="3" id="KW-0677">Repeat</keyword>
<evidence type="ECO:0000256" key="7">
    <source>
        <dbReference type="ARBA" id="ARBA00023163"/>
    </source>
</evidence>
<sequence>MVKEETLDGTTKKEDSPLKQKCLSREAISNPPDFAGPLHLPSFGEVESSKKEYSLPWGLGQEWIKLERDTTEEKEAKKRDCVNFTWEEWECLDASQRALYQVVMSETFKNLESVGGIFLPKSDVVTKLEQEERQKEADLHQPNREGLPSGKKELQEPGQNLRNEGTSDDKKVSLIHRGTSQRPPSGRISVFRTSQPGPPFLCNTCGRCFRKSSHLHSHLSSHQFVHNPKQTNICNRCGKLFWSRKALSHHRRRHHGERPFRCLLCDKTYCDASGLSRHRRVHLNYWPHSCPVCGKCFRDRSELKRHQKIHKNQEPVAGNQKHIVRIPGTTAGLREPIVTRQKSIQGLVDQAPVARIQEPRFKTKNSVTRTQAPDSRSSYRNTRSNSITVQPSRFKVFSCPHCPLTFTNKASLSSHQKVHLTEQPTCCFYCGKSFSSSFWLSKHQQTHWKQKIYRCPICDLCFGEKEDLLNHWRSYKGKEQYLGSPHICWVILGQSLGCFHDSPRLGRIRDMEEIDLQESISPGEIKGLEERKCEGCREVVEVEGKPF</sequence>
<dbReference type="GO" id="GO:0005634">
    <property type="term" value="C:nucleus"/>
    <property type="evidence" value="ECO:0007669"/>
    <property type="project" value="UniProtKB-SubCell"/>
</dbReference>
<dbReference type="AlphaFoldDB" id="A0A8C9P206"/>
<evidence type="ECO:0000256" key="4">
    <source>
        <dbReference type="ARBA" id="ARBA00022771"/>
    </source>
</evidence>
<dbReference type="FunFam" id="3.30.160.60:FF:000286">
    <property type="entry name" value="Zinc finger protein 770"/>
    <property type="match status" value="1"/>
</dbReference>
<evidence type="ECO:0000259" key="12">
    <source>
        <dbReference type="PROSITE" id="PS50805"/>
    </source>
</evidence>
<feature type="compositionally biased region" description="Basic and acidic residues" evidence="10">
    <location>
        <begin position="1"/>
        <end position="18"/>
    </location>
</feature>
<dbReference type="CDD" id="cd07765">
    <property type="entry name" value="KRAB_A-box"/>
    <property type="match status" value="1"/>
</dbReference>